<dbReference type="AlphaFoldDB" id="A0AAE0B7X8"/>
<dbReference type="GO" id="GO:0004523">
    <property type="term" value="F:RNA-DNA hybrid ribonuclease activity"/>
    <property type="evidence" value="ECO:0007669"/>
    <property type="project" value="InterPro"/>
</dbReference>
<evidence type="ECO:0000313" key="3">
    <source>
        <dbReference type="EMBL" id="KAK3231512.1"/>
    </source>
</evidence>
<evidence type="ECO:0008006" key="5">
    <source>
        <dbReference type="Google" id="ProtNLM"/>
    </source>
</evidence>
<dbReference type="Gene3D" id="3.30.420.10">
    <property type="entry name" value="Ribonuclease H-like superfamily/Ribonuclease H"/>
    <property type="match status" value="1"/>
</dbReference>
<accession>A0AAE0B7X8</accession>
<dbReference type="Proteomes" id="UP001281410">
    <property type="component" value="Unassembled WGS sequence"/>
</dbReference>
<dbReference type="InterPro" id="IPR053151">
    <property type="entry name" value="RNase_H-like"/>
</dbReference>
<feature type="domain" description="RNase H type-1" evidence="1">
    <location>
        <begin position="242"/>
        <end position="365"/>
    </location>
</feature>
<dbReference type="InterPro" id="IPR026960">
    <property type="entry name" value="RVT-Znf"/>
</dbReference>
<reference evidence="3" key="1">
    <citation type="journal article" date="2023" name="Plant J.">
        <title>Genome sequences and population genomics provide insights into the demographic history, inbreeding, and mutation load of two 'living fossil' tree species of Dipteronia.</title>
        <authorList>
            <person name="Feng Y."/>
            <person name="Comes H.P."/>
            <person name="Chen J."/>
            <person name="Zhu S."/>
            <person name="Lu R."/>
            <person name="Zhang X."/>
            <person name="Li P."/>
            <person name="Qiu J."/>
            <person name="Olsen K.M."/>
            <person name="Qiu Y."/>
        </authorList>
    </citation>
    <scope>NUCLEOTIDE SEQUENCE</scope>
    <source>
        <strain evidence="3">NBL</strain>
    </source>
</reference>
<dbReference type="InterPro" id="IPR012337">
    <property type="entry name" value="RNaseH-like_sf"/>
</dbReference>
<feature type="domain" description="Reverse transcriptase zinc-binding" evidence="2">
    <location>
        <begin position="29"/>
        <end position="116"/>
    </location>
</feature>
<evidence type="ECO:0000259" key="1">
    <source>
        <dbReference type="Pfam" id="PF13456"/>
    </source>
</evidence>
<evidence type="ECO:0000313" key="4">
    <source>
        <dbReference type="Proteomes" id="UP001281410"/>
    </source>
</evidence>
<dbReference type="SUPFAM" id="SSF53098">
    <property type="entry name" value="Ribonuclease H-like"/>
    <property type="match status" value="1"/>
</dbReference>
<dbReference type="GO" id="GO:0003676">
    <property type="term" value="F:nucleic acid binding"/>
    <property type="evidence" value="ECO:0007669"/>
    <property type="project" value="InterPro"/>
</dbReference>
<dbReference type="Pfam" id="PF13456">
    <property type="entry name" value="RVT_3"/>
    <property type="match status" value="1"/>
</dbReference>
<gene>
    <name evidence="3" type="ORF">Dsin_003393</name>
</gene>
<evidence type="ECO:0000259" key="2">
    <source>
        <dbReference type="Pfam" id="PF13966"/>
    </source>
</evidence>
<protein>
    <recommendedName>
        <fullName evidence="5">Reverse transcriptase zinc-binding domain-containing protein</fullName>
    </recommendedName>
</protein>
<keyword evidence="4" id="KW-1185">Reference proteome</keyword>
<dbReference type="Pfam" id="PF13966">
    <property type="entry name" value="zf-RVT"/>
    <property type="match status" value="1"/>
</dbReference>
<dbReference type="InterPro" id="IPR002156">
    <property type="entry name" value="RNaseH_domain"/>
</dbReference>
<dbReference type="CDD" id="cd06222">
    <property type="entry name" value="RNase_H_like"/>
    <property type="match status" value="1"/>
</dbReference>
<proteinExistence type="predicted"/>
<dbReference type="InterPro" id="IPR036397">
    <property type="entry name" value="RNaseH_sf"/>
</dbReference>
<dbReference type="PANTHER" id="PTHR47723:SF22">
    <property type="entry name" value="RNASE H TYPE-1 DOMAIN-CONTAINING PROTEIN"/>
    <property type="match status" value="1"/>
</dbReference>
<sequence>MFLSCLDCINVRNSASDIQVWVNSPDGIFSVRSFRKSLEEGTMIKDAEQKFIWQGVSPPKCEIFLWQLLRGRVMVKKVLQSFGLNITTHSRCPLCDQEEESIDHTFLLCRWTWTLWNQRMTWWEVTSCVNGTVLNWFYNWTGLCPKAKYGRAWNTLFFAVTWTTWEARNKKVFSDTQTLVFQAADHVKFRVAWWFKHHGKWSKSPVSTILLNLKESCVSVKSGAGRVQTRWTPPLFSALKLNVDGSARGNPGEAGIRGVLRNNSSRILRMFSLYVGIKDSCLAEILAIHRAATLCSQSVSLRNKEIAIVSDSSEAVSWVNTEGPGNLEYINIIYEIRHAMSLLGNTTVSYNPRSSNTLADSLAKHGSARRGNKVFWDL</sequence>
<dbReference type="PANTHER" id="PTHR47723">
    <property type="entry name" value="OS05G0353850 PROTEIN"/>
    <property type="match status" value="1"/>
</dbReference>
<comment type="caution">
    <text evidence="3">The sequence shown here is derived from an EMBL/GenBank/DDBJ whole genome shotgun (WGS) entry which is preliminary data.</text>
</comment>
<organism evidence="3 4">
    <name type="scientific">Dipteronia sinensis</name>
    <dbReference type="NCBI Taxonomy" id="43782"/>
    <lineage>
        <taxon>Eukaryota</taxon>
        <taxon>Viridiplantae</taxon>
        <taxon>Streptophyta</taxon>
        <taxon>Embryophyta</taxon>
        <taxon>Tracheophyta</taxon>
        <taxon>Spermatophyta</taxon>
        <taxon>Magnoliopsida</taxon>
        <taxon>eudicotyledons</taxon>
        <taxon>Gunneridae</taxon>
        <taxon>Pentapetalae</taxon>
        <taxon>rosids</taxon>
        <taxon>malvids</taxon>
        <taxon>Sapindales</taxon>
        <taxon>Sapindaceae</taxon>
        <taxon>Hippocastanoideae</taxon>
        <taxon>Acereae</taxon>
        <taxon>Dipteronia</taxon>
    </lineage>
</organism>
<name>A0AAE0B7X8_9ROSI</name>
<dbReference type="EMBL" id="JANJYJ010000001">
    <property type="protein sequence ID" value="KAK3231512.1"/>
    <property type="molecule type" value="Genomic_DNA"/>
</dbReference>
<dbReference type="InterPro" id="IPR044730">
    <property type="entry name" value="RNase_H-like_dom_plant"/>
</dbReference>